<name>A0ABZ0URL0_9RICK</name>
<accession>A0ABZ0URL0</accession>
<dbReference type="Proteomes" id="UP001325140">
    <property type="component" value="Chromosome"/>
</dbReference>
<sequence length="148" mass="17124">MNIIKNILKDGMINQSPYLKIFEALKAEGLQNYEVHFISSYKAEFNGIFRNFTAENLDGYSPIKESNHFNSNGIKNAIIKHVTERTHYLEILQDIAANGATLFRVDIAKRIVIYLNSDKSASHIEYVPEYEESRENEAIIEIPYYINF</sequence>
<evidence type="ECO:0000313" key="1">
    <source>
        <dbReference type="EMBL" id="WPX97891.1"/>
    </source>
</evidence>
<dbReference type="SUPFAM" id="SSF160419">
    <property type="entry name" value="YdfO-like"/>
    <property type="match status" value="1"/>
</dbReference>
<gene>
    <name evidence="1" type="ORF">Fokcrypt_00414</name>
</gene>
<protein>
    <submittedName>
        <fullName evidence="1">Uncharacterized protein</fullName>
    </submittedName>
</protein>
<proteinExistence type="predicted"/>
<dbReference type="EMBL" id="CP110343">
    <property type="protein sequence ID" value="WPX97891.1"/>
    <property type="molecule type" value="Genomic_DNA"/>
</dbReference>
<organism evidence="1 2">
    <name type="scientific">Candidatus Fokinia crypta</name>
    <dbReference type="NCBI Taxonomy" id="1920990"/>
    <lineage>
        <taxon>Bacteria</taxon>
        <taxon>Pseudomonadati</taxon>
        <taxon>Pseudomonadota</taxon>
        <taxon>Alphaproteobacteria</taxon>
        <taxon>Rickettsiales</taxon>
        <taxon>Candidatus Midichloriaceae</taxon>
        <taxon>Candidatus Fokinia</taxon>
    </lineage>
</organism>
<dbReference type="Pfam" id="PF07166">
    <property type="entry name" value="DUF1398"/>
    <property type="match status" value="1"/>
</dbReference>
<dbReference type="InterPro" id="IPR009833">
    <property type="entry name" value="DUF1398"/>
</dbReference>
<dbReference type="InterPro" id="IPR036696">
    <property type="entry name" value="YdfO-like_sf"/>
</dbReference>
<evidence type="ECO:0000313" key="2">
    <source>
        <dbReference type="Proteomes" id="UP001325140"/>
    </source>
</evidence>
<keyword evidence="2" id="KW-1185">Reference proteome</keyword>
<reference evidence="1" key="1">
    <citation type="submission" date="2022-10" db="EMBL/GenBank/DDBJ databases">
        <title>Host association and intracellularity evolved multiple times independently in the Rickettsiales.</title>
        <authorList>
            <person name="Castelli M."/>
            <person name="Nardi T."/>
            <person name="Gammuto L."/>
            <person name="Bellinzona G."/>
            <person name="Sabaneyeva E."/>
            <person name="Potekhin A."/>
            <person name="Serra V."/>
            <person name="Petroni G."/>
            <person name="Sassera D."/>
        </authorList>
    </citation>
    <scope>NUCLEOTIDE SEQUENCE [LARGE SCALE GENOMIC DNA]</scope>
    <source>
        <strain evidence="1">US_Bl 11III1</strain>
    </source>
</reference>
<dbReference type="Gene3D" id="3.30.1810.10">
    <property type="entry name" value="YdfO-like"/>
    <property type="match status" value="1"/>
</dbReference>
<dbReference type="RefSeq" id="WP_323721872.1">
    <property type="nucleotide sequence ID" value="NZ_CP110343.1"/>
</dbReference>